<comment type="similarity">
    <text evidence="1 10">Belongs to the class-II aminoacyl-tRNA synthetase family.</text>
</comment>
<dbReference type="CDD" id="cd00859">
    <property type="entry name" value="HisRS_anticodon"/>
    <property type="match status" value="1"/>
</dbReference>
<dbReference type="PIRSF" id="PIRSF001549">
    <property type="entry name" value="His-tRNA_synth"/>
    <property type="match status" value="1"/>
</dbReference>
<dbReference type="InterPro" id="IPR004516">
    <property type="entry name" value="HisRS/HisZ"/>
</dbReference>
<keyword evidence="6 10" id="KW-0067">ATP-binding</keyword>
<keyword evidence="8 10" id="KW-0030">Aminoacyl-tRNA synthetase</keyword>
<evidence type="ECO:0000256" key="6">
    <source>
        <dbReference type="ARBA" id="ARBA00022840"/>
    </source>
</evidence>
<comment type="catalytic activity">
    <reaction evidence="9 10">
        <text>tRNA(His) + L-histidine + ATP = L-histidyl-tRNA(His) + AMP + diphosphate + H(+)</text>
        <dbReference type="Rhea" id="RHEA:17313"/>
        <dbReference type="Rhea" id="RHEA-COMP:9665"/>
        <dbReference type="Rhea" id="RHEA-COMP:9689"/>
        <dbReference type="ChEBI" id="CHEBI:15378"/>
        <dbReference type="ChEBI" id="CHEBI:30616"/>
        <dbReference type="ChEBI" id="CHEBI:33019"/>
        <dbReference type="ChEBI" id="CHEBI:57595"/>
        <dbReference type="ChEBI" id="CHEBI:78442"/>
        <dbReference type="ChEBI" id="CHEBI:78527"/>
        <dbReference type="ChEBI" id="CHEBI:456215"/>
        <dbReference type="EC" id="6.1.1.21"/>
    </reaction>
</comment>
<dbReference type="InterPro" id="IPR015807">
    <property type="entry name" value="His-tRNA-ligase"/>
</dbReference>
<dbReference type="EC" id="6.1.1.21" evidence="10"/>
<dbReference type="RefSeq" id="WP_418157866.1">
    <property type="nucleotide sequence ID" value="NZ_JBBLZC010000002.1"/>
</dbReference>
<dbReference type="Pfam" id="PF13393">
    <property type="entry name" value="tRNA-synt_His"/>
    <property type="match status" value="1"/>
</dbReference>
<dbReference type="InterPro" id="IPR041715">
    <property type="entry name" value="HisRS-like_core"/>
</dbReference>
<evidence type="ECO:0000256" key="2">
    <source>
        <dbReference type="ARBA" id="ARBA00011738"/>
    </source>
</evidence>
<dbReference type="GO" id="GO:0004821">
    <property type="term" value="F:histidine-tRNA ligase activity"/>
    <property type="evidence" value="ECO:0007669"/>
    <property type="project" value="UniProtKB-EC"/>
</dbReference>
<dbReference type="PANTHER" id="PTHR43707">
    <property type="entry name" value="HISTIDYL-TRNA SYNTHETASE"/>
    <property type="match status" value="1"/>
</dbReference>
<proteinExistence type="inferred from homology"/>
<keyword evidence="4 10" id="KW-0436">Ligase</keyword>
<dbReference type="EMBL" id="JBBLZC010000002">
    <property type="protein sequence ID" value="MEK0082009.1"/>
    <property type="molecule type" value="Genomic_DNA"/>
</dbReference>
<dbReference type="NCBIfam" id="TIGR00442">
    <property type="entry name" value="hisS"/>
    <property type="match status" value="1"/>
</dbReference>
<accession>A0ABU8XM35</accession>
<dbReference type="Gene3D" id="3.30.930.10">
    <property type="entry name" value="Bira Bifunctional Protein, Domain 2"/>
    <property type="match status" value="1"/>
</dbReference>
<dbReference type="CDD" id="cd00773">
    <property type="entry name" value="HisRS-like_core"/>
    <property type="match status" value="1"/>
</dbReference>
<evidence type="ECO:0000256" key="4">
    <source>
        <dbReference type="ARBA" id="ARBA00022598"/>
    </source>
</evidence>
<evidence type="ECO:0000256" key="10">
    <source>
        <dbReference type="HAMAP-Rule" id="MF_00127"/>
    </source>
</evidence>
<sequence>MSQLRPARGTHDLLGEELLRHRHVAATGREIARRYGYGEIATPIFEFTEVFQRTLGETSDIVTKEMYTFEDRGGDRLTLRPENTASVVRAVISGGLAQELPQKFFYYGPMFRYERPQKGRLRQFHQIGVELIGSSEPMADVEVIALGAHILEALGVLPQTVLELNTLGDRESRQAYREVLVRYLEDHKDRLSRDSLARLERNPMRILDSKDEGDRAVVAEAPLLHDYLNQASRDFFARVQEGLAQLGVAFQLSPRLVRGLDYYTHTAFEFTTTALGAQGAVMAGGRYDGLMREMGGPDVPGVGWAAGVERLAMLLPEAPAQPRPVAIVPIGPEAEAEAWRLADKLRRAGIAVDLAFKGKPGQRMKRADRIGARFAVSIGSDELARGVVKLRDLDSGAEEELSQEALPARLAG</sequence>
<evidence type="ECO:0000313" key="13">
    <source>
        <dbReference type="Proteomes" id="UP001375743"/>
    </source>
</evidence>
<comment type="subunit">
    <text evidence="2 10">Homodimer.</text>
</comment>
<evidence type="ECO:0000256" key="3">
    <source>
        <dbReference type="ARBA" id="ARBA00022490"/>
    </source>
</evidence>
<dbReference type="SUPFAM" id="SSF52954">
    <property type="entry name" value="Class II aaRS ABD-related"/>
    <property type="match status" value="1"/>
</dbReference>
<dbReference type="InterPro" id="IPR045864">
    <property type="entry name" value="aa-tRNA-synth_II/BPL/LPL"/>
</dbReference>
<dbReference type="PROSITE" id="PS50862">
    <property type="entry name" value="AA_TRNA_LIGASE_II"/>
    <property type="match status" value="1"/>
</dbReference>
<organism evidence="12 13">
    <name type="scientific">Benzoatithermus flavus</name>
    <dbReference type="NCBI Taxonomy" id="3108223"/>
    <lineage>
        <taxon>Bacteria</taxon>
        <taxon>Pseudomonadati</taxon>
        <taxon>Pseudomonadota</taxon>
        <taxon>Alphaproteobacteria</taxon>
        <taxon>Geminicoccales</taxon>
        <taxon>Geminicoccaceae</taxon>
        <taxon>Benzoatithermus</taxon>
    </lineage>
</organism>
<dbReference type="Pfam" id="PF03129">
    <property type="entry name" value="HGTP_anticodon"/>
    <property type="match status" value="1"/>
</dbReference>
<gene>
    <name evidence="10 12" type="primary">hisS</name>
    <name evidence="12" type="ORF">U1T56_02510</name>
</gene>
<dbReference type="InterPro" id="IPR004154">
    <property type="entry name" value="Anticodon-bd"/>
</dbReference>
<keyword evidence="3 10" id="KW-0963">Cytoplasm</keyword>
<keyword evidence="7 10" id="KW-0648">Protein biosynthesis</keyword>
<evidence type="ECO:0000256" key="1">
    <source>
        <dbReference type="ARBA" id="ARBA00008226"/>
    </source>
</evidence>
<evidence type="ECO:0000256" key="7">
    <source>
        <dbReference type="ARBA" id="ARBA00022917"/>
    </source>
</evidence>
<name>A0ABU8XM35_9PROT</name>
<feature type="domain" description="Aminoacyl-transfer RNA synthetases class-II family profile" evidence="11">
    <location>
        <begin position="1"/>
        <end position="329"/>
    </location>
</feature>
<dbReference type="InterPro" id="IPR036621">
    <property type="entry name" value="Anticodon-bd_dom_sf"/>
</dbReference>
<dbReference type="InterPro" id="IPR006195">
    <property type="entry name" value="aa-tRNA-synth_II"/>
</dbReference>
<reference evidence="12 13" key="1">
    <citation type="submission" date="2024-01" db="EMBL/GenBank/DDBJ databases">
        <title>Multi-omics insights into the function and evolution of sodium benzoate biodegradation pathways in Benzoatithermus flavus gen. nov., sp. nov. from hot spring.</title>
        <authorList>
            <person name="Hu C.-J."/>
            <person name="Li W.-J."/>
        </authorList>
    </citation>
    <scope>NUCLEOTIDE SEQUENCE [LARGE SCALE GENOMIC DNA]</scope>
    <source>
        <strain evidence="12 13">SYSU G07066</strain>
    </source>
</reference>
<evidence type="ECO:0000313" key="12">
    <source>
        <dbReference type="EMBL" id="MEK0082009.1"/>
    </source>
</evidence>
<dbReference type="InterPro" id="IPR033656">
    <property type="entry name" value="HisRS_anticodon"/>
</dbReference>
<evidence type="ECO:0000256" key="9">
    <source>
        <dbReference type="ARBA" id="ARBA00047639"/>
    </source>
</evidence>
<dbReference type="PANTHER" id="PTHR43707:SF1">
    <property type="entry name" value="HISTIDINE--TRNA LIGASE, MITOCHONDRIAL-RELATED"/>
    <property type="match status" value="1"/>
</dbReference>
<keyword evidence="13" id="KW-1185">Reference proteome</keyword>
<comment type="subcellular location">
    <subcellularLocation>
        <location evidence="10">Cytoplasm</location>
    </subcellularLocation>
</comment>
<evidence type="ECO:0000256" key="5">
    <source>
        <dbReference type="ARBA" id="ARBA00022741"/>
    </source>
</evidence>
<dbReference type="HAMAP" id="MF_00127">
    <property type="entry name" value="His_tRNA_synth"/>
    <property type="match status" value="1"/>
</dbReference>
<evidence type="ECO:0000259" key="11">
    <source>
        <dbReference type="PROSITE" id="PS50862"/>
    </source>
</evidence>
<keyword evidence="5 10" id="KW-0547">Nucleotide-binding</keyword>
<evidence type="ECO:0000256" key="8">
    <source>
        <dbReference type="ARBA" id="ARBA00023146"/>
    </source>
</evidence>
<dbReference type="SUPFAM" id="SSF55681">
    <property type="entry name" value="Class II aaRS and biotin synthetases"/>
    <property type="match status" value="1"/>
</dbReference>
<dbReference type="Gene3D" id="3.40.50.800">
    <property type="entry name" value="Anticodon-binding domain"/>
    <property type="match status" value="1"/>
</dbReference>
<dbReference type="Proteomes" id="UP001375743">
    <property type="component" value="Unassembled WGS sequence"/>
</dbReference>
<protein>
    <recommendedName>
        <fullName evidence="10">Histidine--tRNA ligase</fullName>
        <ecNumber evidence="10">6.1.1.21</ecNumber>
    </recommendedName>
    <alternativeName>
        <fullName evidence="10">Histidyl-tRNA synthetase</fullName>
        <shortName evidence="10">HisRS</shortName>
    </alternativeName>
</protein>
<comment type="caution">
    <text evidence="12">The sequence shown here is derived from an EMBL/GenBank/DDBJ whole genome shotgun (WGS) entry which is preliminary data.</text>
</comment>